<dbReference type="GO" id="GO:0016020">
    <property type="term" value="C:membrane"/>
    <property type="evidence" value="ECO:0007669"/>
    <property type="project" value="UniProtKB-SubCell"/>
</dbReference>
<dbReference type="EMBL" id="LGTQ01000006">
    <property type="protein sequence ID" value="KPM48961.1"/>
    <property type="molecule type" value="Genomic_DNA"/>
</dbReference>
<feature type="transmembrane region" description="Helical" evidence="6">
    <location>
        <begin position="277"/>
        <end position="294"/>
    </location>
</feature>
<dbReference type="InterPro" id="IPR000620">
    <property type="entry name" value="EamA_dom"/>
</dbReference>
<comment type="caution">
    <text evidence="8">The sequence shown here is derived from an EMBL/GenBank/DDBJ whole genome shotgun (WGS) entry which is preliminary data.</text>
</comment>
<evidence type="ECO:0000256" key="1">
    <source>
        <dbReference type="ARBA" id="ARBA00004141"/>
    </source>
</evidence>
<gene>
    <name evidence="8" type="ORF">AFM12_10470</name>
</gene>
<evidence type="ECO:0000256" key="5">
    <source>
        <dbReference type="ARBA" id="ARBA00023136"/>
    </source>
</evidence>
<proteinExistence type="inferred from homology"/>
<comment type="subcellular location">
    <subcellularLocation>
        <location evidence="1">Membrane</location>
        <topology evidence="1">Multi-pass membrane protein</topology>
    </subcellularLocation>
</comment>
<keyword evidence="9" id="KW-1185">Reference proteome</keyword>
<keyword evidence="3 6" id="KW-0812">Transmembrane</keyword>
<feature type="transmembrane region" description="Helical" evidence="6">
    <location>
        <begin position="105"/>
        <end position="125"/>
    </location>
</feature>
<feature type="transmembrane region" description="Helical" evidence="6">
    <location>
        <begin position="132"/>
        <end position="150"/>
    </location>
</feature>
<evidence type="ECO:0000259" key="7">
    <source>
        <dbReference type="Pfam" id="PF00892"/>
    </source>
</evidence>
<evidence type="ECO:0000256" key="3">
    <source>
        <dbReference type="ARBA" id="ARBA00022692"/>
    </source>
</evidence>
<dbReference type="PANTHER" id="PTHR32322">
    <property type="entry name" value="INNER MEMBRANE TRANSPORTER"/>
    <property type="match status" value="1"/>
</dbReference>
<feature type="transmembrane region" description="Helical" evidence="6">
    <location>
        <begin position="14"/>
        <end position="34"/>
    </location>
</feature>
<feature type="domain" description="EamA" evidence="7">
    <location>
        <begin position="160"/>
        <end position="295"/>
    </location>
</feature>
<sequence>MPKIKTKKPVSQEFIAWAILLFLSVIWGLSFLFIKKIVVEFTPIEVGAARVFLAGVFLLPWAYRGLKNIPREKLTWVGLSGLLGNFIPAFVYAKVGSQLNSSLAGTLNSTTPIFVMIIGALFFAASIKRFQVIGILLGFAGSLLLVLSGNDGKLNFANPYAILAMAGTMMYGFNVNIISKYLKNVKPLYLTSVAFLIVGLMAFCVLPFTDFFSKLIDPANRKLVVYMFCLAGINTSLALVVFNYLLQKTTPVFASSVTYLIPIVAVIAGLFDGELVSVWHYAGMGITLIGVYLINRK</sequence>
<dbReference type="InterPro" id="IPR037185">
    <property type="entry name" value="EmrE-like"/>
</dbReference>
<evidence type="ECO:0000256" key="4">
    <source>
        <dbReference type="ARBA" id="ARBA00022989"/>
    </source>
</evidence>
<keyword evidence="5 6" id="KW-0472">Membrane</keyword>
<dbReference type="PANTHER" id="PTHR32322:SF2">
    <property type="entry name" value="EAMA DOMAIN-CONTAINING PROTEIN"/>
    <property type="match status" value="1"/>
</dbReference>
<dbReference type="Proteomes" id="UP000050454">
    <property type="component" value="Unassembled WGS sequence"/>
</dbReference>
<dbReference type="PATRIC" id="fig|1605367.3.peg.3481"/>
<dbReference type="RefSeq" id="WP_055147687.1">
    <property type="nucleotide sequence ID" value="NZ_JXSZ01000006.1"/>
</dbReference>
<feature type="transmembrane region" description="Helical" evidence="6">
    <location>
        <begin position="156"/>
        <end position="176"/>
    </location>
</feature>
<feature type="transmembrane region" description="Helical" evidence="6">
    <location>
        <begin position="252"/>
        <end position="271"/>
    </location>
</feature>
<name>A0A0P7C8Y3_9BACT</name>
<reference evidence="8 9" key="1">
    <citation type="submission" date="2015-07" db="EMBL/GenBank/DDBJ databases">
        <title>The draft genome sequence of Leadbetterella sp. JN14-9.</title>
        <authorList>
            <person name="Liu Y."/>
            <person name="Du J."/>
            <person name="Shao Z."/>
        </authorList>
    </citation>
    <scope>NUCLEOTIDE SEQUENCE [LARGE SCALE GENOMIC DNA]</scope>
    <source>
        <strain evidence="8 9">JN14-9</strain>
    </source>
</reference>
<dbReference type="OrthoDB" id="1117213at2"/>
<feature type="transmembrane region" description="Helical" evidence="6">
    <location>
        <begin position="223"/>
        <end position="245"/>
    </location>
</feature>
<dbReference type="STRING" id="1605367.AFM12_10470"/>
<dbReference type="AlphaFoldDB" id="A0A0P7C8Y3"/>
<keyword evidence="4 6" id="KW-1133">Transmembrane helix</keyword>
<feature type="transmembrane region" description="Helical" evidence="6">
    <location>
        <begin position="75"/>
        <end position="93"/>
    </location>
</feature>
<dbReference type="SUPFAM" id="SSF103481">
    <property type="entry name" value="Multidrug resistance efflux transporter EmrE"/>
    <property type="match status" value="2"/>
</dbReference>
<feature type="transmembrane region" description="Helical" evidence="6">
    <location>
        <begin position="46"/>
        <end position="63"/>
    </location>
</feature>
<feature type="transmembrane region" description="Helical" evidence="6">
    <location>
        <begin position="188"/>
        <end position="208"/>
    </location>
</feature>
<evidence type="ECO:0000313" key="8">
    <source>
        <dbReference type="EMBL" id="KPM48961.1"/>
    </source>
</evidence>
<evidence type="ECO:0000313" key="9">
    <source>
        <dbReference type="Proteomes" id="UP000050454"/>
    </source>
</evidence>
<organism evidence="8 9">
    <name type="scientific">Jiulongibacter sediminis</name>
    <dbReference type="NCBI Taxonomy" id="1605367"/>
    <lineage>
        <taxon>Bacteria</taxon>
        <taxon>Pseudomonadati</taxon>
        <taxon>Bacteroidota</taxon>
        <taxon>Cytophagia</taxon>
        <taxon>Cytophagales</taxon>
        <taxon>Leadbetterellaceae</taxon>
        <taxon>Jiulongibacter</taxon>
    </lineage>
</organism>
<feature type="domain" description="EamA" evidence="7">
    <location>
        <begin position="17"/>
        <end position="146"/>
    </location>
</feature>
<evidence type="ECO:0000256" key="2">
    <source>
        <dbReference type="ARBA" id="ARBA00007362"/>
    </source>
</evidence>
<evidence type="ECO:0000256" key="6">
    <source>
        <dbReference type="SAM" id="Phobius"/>
    </source>
</evidence>
<dbReference type="InterPro" id="IPR050638">
    <property type="entry name" value="AA-Vitamin_Transporters"/>
</dbReference>
<dbReference type="Pfam" id="PF00892">
    <property type="entry name" value="EamA"/>
    <property type="match status" value="2"/>
</dbReference>
<protein>
    <recommendedName>
        <fullName evidence="7">EamA domain-containing protein</fullName>
    </recommendedName>
</protein>
<comment type="similarity">
    <text evidence="2">Belongs to the EamA transporter family.</text>
</comment>
<accession>A0A0P7C8Y3</accession>